<dbReference type="Proteomes" id="UP000595437">
    <property type="component" value="Chromosome 19"/>
</dbReference>
<reference evidence="2" key="1">
    <citation type="submission" date="2021-01" db="EMBL/GenBank/DDBJ databases">
        <title>Caligus Genome Assembly.</title>
        <authorList>
            <person name="Gallardo-Escarate C."/>
        </authorList>
    </citation>
    <scope>NUCLEOTIDE SEQUENCE [LARGE SCALE GENOMIC DNA]</scope>
</reference>
<evidence type="ECO:0000313" key="2">
    <source>
        <dbReference type="Proteomes" id="UP000595437"/>
    </source>
</evidence>
<evidence type="ECO:0000313" key="1">
    <source>
        <dbReference type="EMBL" id="QQP33070.1"/>
    </source>
</evidence>
<keyword evidence="2" id="KW-1185">Reference proteome</keyword>
<name>A0A7T8GLW7_CALRO</name>
<dbReference type="AlphaFoldDB" id="A0A7T8GLW7"/>
<gene>
    <name evidence="1" type="ORF">FKW44_024310</name>
</gene>
<accession>A0A7T8GLW7</accession>
<protein>
    <submittedName>
        <fullName evidence="1">Uncharacterized protein</fullName>
    </submittedName>
</protein>
<proteinExistence type="predicted"/>
<organism evidence="1 2">
    <name type="scientific">Caligus rogercresseyi</name>
    <name type="common">Sea louse</name>
    <dbReference type="NCBI Taxonomy" id="217165"/>
    <lineage>
        <taxon>Eukaryota</taxon>
        <taxon>Metazoa</taxon>
        <taxon>Ecdysozoa</taxon>
        <taxon>Arthropoda</taxon>
        <taxon>Crustacea</taxon>
        <taxon>Multicrustacea</taxon>
        <taxon>Hexanauplia</taxon>
        <taxon>Copepoda</taxon>
        <taxon>Siphonostomatoida</taxon>
        <taxon>Caligidae</taxon>
        <taxon>Caligus</taxon>
    </lineage>
</organism>
<sequence length="70" mass="7618">MDYLSLSLQLCKGLLAELLVTGDLIREDELREILISGAVQVSALSIRFHGLMESHGGLLESLRSSTHPAL</sequence>
<dbReference type="EMBL" id="CP045908">
    <property type="protein sequence ID" value="QQP33070.1"/>
    <property type="molecule type" value="Genomic_DNA"/>
</dbReference>